<dbReference type="PROSITE" id="PS51464">
    <property type="entry name" value="SIS"/>
    <property type="match status" value="1"/>
</dbReference>
<dbReference type="InterPro" id="IPR046348">
    <property type="entry name" value="SIS_dom_sf"/>
</dbReference>
<evidence type="ECO:0000313" key="7">
    <source>
        <dbReference type="EMBL" id="OXE51156.1"/>
    </source>
</evidence>
<organism evidence="7 8">
    <name type="scientific">Turicimonas muris</name>
    <dbReference type="NCBI Taxonomy" id="1796652"/>
    <lineage>
        <taxon>Bacteria</taxon>
        <taxon>Pseudomonadati</taxon>
        <taxon>Pseudomonadota</taxon>
        <taxon>Betaproteobacteria</taxon>
        <taxon>Burkholderiales</taxon>
        <taxon>Sutterellaceae</taxon>
        <taxon>Turicimonas</taxon>
    </lineage>
</organism>
<gene>
    <name evidence="7" type="ORF">ADH67_02365</name>
</gene>
<feature type="domain" description="HTH rpiR-type" evidence="5">
    <location>
        <begin position="1"/>
        <end position="77"/>
    </location>
</feature>
<keyword evidence="3" id="KW-0324">Glycolysis</keyword>
<dbReference type="Pfam" id="PF01418">
    <property type="entry name" value="HTH_6"/>
    <property type="match status" value="1"/>
</dbReference>
<name>A0A227KRP5_9BURK</name>
<proteinExistence type="predicted"/>
<evidence type="ECO:0000256" key="2">
    <source>
        <dbReference type="ARBA" id="ARBA00023125"/>
    </source>
</evidence>
<dbReference type="Gene3D" id="3.40.50.10490">
    <property type="entry name" value="Glucose-6-phosphate isomerase like protein, domain 1"/>
    <property type="match status" value="1"/>
</dbReference>
<dbReference type="CDD" id="cd05013">
    <property type="entry name" value="SIS_RpiR"/>
    <property type="match status" value="1"/>
</dbReference>
<dbReference type="InterPro" id="IPR036388">
    <property type="entry name" value="WH-like_DNA-bd_sf"/>
</dbReference>
<evidence type="ECO:0000256" key="4">
    <source>
        <dbReference type="ARBA" id="ARBA00023163"/>
    </source>
</evidence>
<comment type="caution">
    <text evidence="7">The sequence shown here is derived from an EMBL/GenBank/DDBJ whole genome shotgun (WGS) entry which is preliminary data.</text>
</comment>
<dbReference type="SUPFAM" id="SSF46689">
    <property type="entry name" value="Homeodomain-like"/>
    <property type="match status" value="1"/>
</dbReference>
<keyword evidence="8" id="KW-1185">Reference proteome</keyword>
<dbReference type="GO" id="GO:0003677">
    <property type="term" value="F:DNA binding"/>
    <property type="evidence" value="ECO:0007669"/>
    <property type="project" value="UniProtKB-KW"/>
</dbReference>
<dbReference type="PROSITE" id="PS51071">
    <property type="entry name" value="HTH_RPIR"/>
    <property type="match status" value="1"/>
</dbReference>
<evidence type="ECO:0000259" key="6">
    <source>
        <dbReference type="PROSITE" id="PS51464"/>
    </source>
</evidence>
<feature type="domain" description="SIS" evidence="6">
    <location>
        <begin position="120"/>
        <end position="257"/>
    </location>
</feature>
<reference evidence="8" key="1">
    <citation type="submission" date="2017-05" db="EMBL/GenBank/DDBJ databases">
        <title>Improved OligoMM genomes.</title>
        <authorList>
            <person name="Garzetti D."/>
        </authorList>
    </citation>
    <scope>NUCLEOTIDE SEQUENCE [LARGE SCALE GENOMIC DNA]</scope>
    <source>
        <strain evidence="8">YL45</strain>
    </source>
</reference>
<dbReference type="GeneID" id="78363366"/>
<evidence type="ECO:0000313" key="8">
    <source>
        <dbReference type="Proteomes" id="UP000214610"/>
    </source>
</evidence>
<evidence type="ECO:0000256" key="1">
    <source>
        <dbReference type="ARBA" id="ARBA00023015"/>
    </source>
</evidence>
<dbReference type="InterPro" id="IPR000281">
    <property type="entry name" value="HTH_RpiR"/>
</dbReference>
<dbReference type="Gene3D" id="1.10.10.10">
    <property type="entry name" value="Winged helix-like DNA-binding domain superfamily/Winged helix DNA-binding domain"/>
    <property type="match status" value="1"/>
</dbReference>
<keyword evidence="4" id="KW-0804">Transcription</keyword>
<dbReference type="SUPFAM" id="SSF53697">
    <property type="entry name" value="SIS domain"/>
    <property type="match status" value="1"/>
</dbReference>
<dbReference type="GO" id="GO:0003700">
    <property type="term" value="F:DNA-binding transcription factor activity"/>
    <property type="evidence" value="ECO:0007669"/>
    <property type="project" value="InterPro"/>
</dbReference>
<dbReference type="AlphaFoldDB" id="A0A227KRP5"/>
<accession>A0A227KRP5</accession>
<keyword evidence="2" id="KW-0238">DNA-binding</keyword>
<dbReference type="InterPro" id="IPR035472">
    <property type="entry name" value="RpiR-like_SIS"/>
</dbReference>
<dbReference type="Pfam" id="PF01380">
    <property type="entry name" value="SIS"/>
    <property type="match status" value="1"/>
</dbReference>
<protein>
    <submittedName>
        <fullName evidence="7">MurR/RpiR family transcriptional regulator</fullName>
    </submittedName>
</protein>
<dbReference type="GO" id="GO:0097367">
    <property type="term" value="F:carbohydrate derivative binding"/>
    <property type="evidence" value="ECO:0007669"/>
    <property type="project" value="InterPro"/>
</dbReference>
<keyword evidence="1" id="KW-0805">Transcription regulation</keyword>
<evidence type="ECO:0000259" key="5">
    <source>
        <dbReference type="PROSITE" id="PS51071"/>
    </source>
</evidence>
<dbReference type="PANTHER" id="PTHR30514:SF18">
    <property type="entry name" value="RPIR-FAMILY TRANSCRIPTIONAL REGULATOR"/>
    <property type="match status" value="1"/>
</dbReference>
<dbReference type="GO" id="GO:0006096">
    <property type="term" value="P:glycolytic process"/>
    <property type="evidence" value="ECO:0007669"/>
    <property type="project" value="UniProtKB-KW"/>
</dbReference>
<dbReference type="InterPro" id="IPR001347">
    <property type="entry name" value="SIS_dom"/>
</dbReference>
<dbReference type="EMBL" id="NHMP01000001">
    <property type="protein sequence ID" value="OXE51156.1"/>
    <property type="molecule type" value="Genomic_DNA"/>
</dbReference>
<sequence length="279" mass="31234">MVLLENIRENLKSYSSQQRKLASYILENYKAVAFMTTTELSLKSGVSNTTINRFCVSLGFKGYSDFQSVFQEVLQSELTAVDRVQQTPVEEDTLDLVFNKEAEQLAKAVKSIGKKDYTQALAFLLNARKIIIVGQQASEPVALYGAYSLGKIRPNVEYMSLSSLDAVGRLQTLGEDDVTLFFGMPRYPKLSLDLLTLLEKQQCKIILVTHSEFSPLLKHAGVSLIVPITYHRFTDGLSPLICLINSFALDIYNANEARGQKSLAFFEEMADLLFSEKSK</sequence>
<dbReference type="Proteomes" id="UP000214610">
    <property type="component" value="Unassembled WGS sequence"/>
</dbReference>
<dbReference type="PANTHER" id="PTHR30514">
    <property type="entry name" value="GLUCOKINASE"/>
    <property type="match status" value="1"/>
</dbReference>
<evidence type="ECO:0000256" key="3">
    <source>
        <dbReference type="ARBA" id="ARBA00023152"/>
    </source>
</evidence>
<dbReference type="InterPro" id="IPR009057">
    <property type="entry name" value="Homeodomain-like_sf"/>
</dbReference>
<dbReference type="InterPro" id="IPR047640">
    <property type="entry name" value="RpiR-like"/>
</dbReference>
<dbReference type="RefSeq" id="WP_066591266.1">
    <property type="nucleotide sequence ID" value="NZ_CAMVZA010000063.1"/>
</dbReference>